<dbReference type="SMART" id="SM00530">
    <property type="entry name" value="HTH_XRE"/>
    <property type="match status" value="1"/>
</dbReference>
<dbReference type="Gene3D" id="1.10.260.40">
    <property type="entry name" value="lambda repressor-like DNA-binding domains"/>
    <property type="match status" value="1"/>
</dbReference>
<dbReference type="InterPro" id="IPR001387">
    <property type="entry name" value="Cro/C1-type_HTH"/>
</dbReference>
<evidence type="ECO:0000259" key="1">
    <source>
        <dbReference type="PROSITE" id="PS50943"/>
    </source>
</evidence>
<dbReference type="Pfam" id="PF01381">
    <property type="entry name" value="HTH_3"/>
    <property type="match status" value="1"/>
</dbReference>
<accession>A0ABT1MSH8</accession>
<keyword evidence="3" id="KW-1185">Reference proteome</keyword>
<sequence>MVTTTLDKRDTADVFRQRLQQLHGQSGLSQSGFAQRIGIDRSALSQLLSGRDVRLPRSETLVALSLAFGVSTDWLLGLAAEPAIGTETADRTEIQPSDGHSDPTLMAQWYQETAGQKIRSVPSRLPAMLRNAEVIAFETRGRPEAAERALALTAFQMENAQAPESDIEICMPMQRMQEFASGTGLWTGLPDAIRRDQLVQMADLVEAMYPSFRLHLYDGLKGYLLPQLVFGYQRAAIFAGDMYLVIRARQTIRDLVRGFDGQVRAATVHAHEAGAWLRAL</sequence>
<feature type="domain" description="HTH cro/C1-type" evidence="1">
    <location>
        <begin position="27"/>
        <end position="75"/>
    </location>
</feature>
<organism evidence="2 3">
    <name type="scientific">Paracoccus albicereus</name>
    <dbReference type="NCBI Taxonomy" id="2922394"/>
    <lineage>
        <taxon>Bacteria</taxon>
        <taxon>Pseudomonadati</taxon>
        <taxon>Pseudomonadota</taxon>
        <taxon>Alphaproteobacteria</taxon>
        <taxon>Rhodobacterales</taxon>
        <taxon>Paracoccaceae</taxon>
        <taxon>Paracoccus</taxon>
    </lineage>
</organism>
<dbReference type="Proteomes" id="UP001203945">
    <property type="component" value="Unassembled WGS sequence"/>
</dbReference>
<protein>
    <submittedName>
        <fullName evidence="2">Helix-turn-helix domain-containing protein</fullName>
    </submittedName>
</protein>
<gene>
    <name evidence="2" type="ORF">MLD63_12610</name>
</gene>
<dbReference type="CDD" id="cd00093">
    <property type="entry name" value="HTH_XRE"/>
    <property type="match status" value="1"/>
</dbReference>
<dbReference type="EMBL" id="JAKZEU010000004">
    <property type="protein sequence ID" value="MCQ0971264.1"/>
    <property type="molecule type" value="Genomic_DNA"/>
</dbReference>
<proteinExistence type="predicted"/>
<dbReference type="SUPFAM" id="SSF47413">
    <property type="entry name" value="lambda repressor-like DNA-binding domains"/>
    <property type="match status" value="1"/>
</dbReference>
<dbReference type="InterPro" id="IPR010982">
    <property type="entry name" value="Lambda_DNA-bd_dom_sf"/>
</dbReference>
<evidence type="ECO:0000313" key="3">
    <source>
        <dbReference type="Proteomes" id="UP001203945"/>
    </source>
</evidence>
<name>A0ABT1MSH8_9RHOB</name>
<reference evidence="2 3" key="1">
    <citation type="submission" date="2022-03" db="EMBL/GenBank/DDBJ databases">
        <authorList>
            <person name="He Y."/>
        </authorList>
    </citation>
    <scope>NUCLEOTIDE SEQUENCE [LARGE SCALE GENOMIC DNA]</scope>
    <source>
        <strain evidence="2 3">TK19116</strain>
    </source>
</reference>
<comment type="caution">
    <text evidence="2">The sequence shown here is derived from an EMBL/GenBank/DDBJ whole genome shotgun (WGS) entry which is preliminary data.</text>
</comment>
<dbReference type="RefSeq" id="WP_255330270.1">
    <property type="nucleotide sequence ID" value="NZ_JAKZEU010000004.1"/>
</dbReference>
<evidence type="ECO:0000313" key="2">
    <source>
        <dbReference type="EMBL" id="MCQ0971264.1"/>
    </source>
</evidence>
<dbReference type="PROSITE" id="PS50943">
    <property type="entry name" value="HTH_CROC1"/>
    <property type="match status" value="1"/>
</dbReference>